<evidence type="ECO:0000313" key="2">
    <source>
        <dbReference type="EMBL" id="CAF4907205.1"/>
    </source>
</evidence>
<evidence type="ECO:0000313" key="3">
    <source>
        <dbReference type="Proteomes" id="UP000663873"/>
    </source>
</evidence>
<evidence type="ECO:0000256" key="1">
    <source>
        <dbReference type="SAM" id="MobiDB-lite"/>
    </source>
</evidence>
<feature type="non-terminal residue" evidence="2">
    <location>
        <position position="1"/>
    </location>
</feature>
<reference evidence="2" key="1">
    <citation type="submission" date="2021-02" db="EMBL/GenBank/DDBJ databases">
        <authorList>
            <person name="Nowell W R."/>
        </authorList>
    </citation>
    <scope>NUCLEOTIDE SEQUENCE</scope>
</reference>
<dbReference type="AlphaFoldDB" id="A0A821VJC7"/>
<gene>
    <name evidence="2" type="ORF">UJA718_LOCUS45803</name>
</gene>
<feature type="non-terminal residue" evidence="2">
    <location>
        <position position="80"/>
    </location>
</feature>
<accession>A0A821VJC7</accession>
<sequence length="80" mass="8355">NGGLSTPPGPIIGQSSHLSPKLPISSPVLNQPPYVPLTGKHSNIPNQPSQTPTPTQQQSAGNGNNNNGAVHAQIMQQFRL</sequence>
<dbReference type="Proteomes" id="UP000663873">
    <property type="component" value="Unassembled WGS sequence"/>
</dbReference>
<feature type="region of interest" description="Disordered" evidence="1">
    <location>
        <begin position="1"/>
        <end position="71"/>
    </location>
</feature>
<name>A0A821VJC7_9BILA</name>
<proteinExistence type="predicted"/>
<keyword evidence="3" id="KW-1185">Reference proteome</keyword>
<feature type="compositionally biased region" description="Low complexity" evidence="1">
    <location>
        <begin position="47"/>
        <end position="68"/>
    </location>
</feature>
<dbReference type="EMBL" id="CAJOBP010078694">
    <property type="protein sequence ID" value="CAF4907205.1"/>
    <property type="molecule type" value="Genomic_DNA"/>
</dbReference>
<comment type="caution">
    <text evidence="2">The sequence shown here is derived from an EMBL/GenBank/DDBJ whole genome shotgun (WGS) entry which is preliminary data.</text>
</comment>
<organism evidence="2 3">
    <name type="scientific">Rotaria socialis</name>
    <dbReference type="NCBI Taxonomy" id="392032"/>
    <lineage>
        <taxon>Eukaryota</taxon>
        <taxon>Metazoa</taxon>
        <taxon>Spiralia</taxon>
        <taxon>Gnathifera</taxon>
        <taxon>Rotifera</taxon>
        <taxon>Eurotatoria</taxon>
        <taxon>Bdelloidea</taxon>
        <taxon>Philodinida</taxon>
        <taxon>Philodinidae</taxon>
        <taxon>Rotaria</taxon>
    </lineage>
</organism>
<protein>
    <submittedName>
        <fullName evidence="2">Uncharacterized protein</fullName>
    </submittedName>
</protein>